<feature type="region of interest" description="Disordered" evidence="1">
    <location>
        <begin position="1"/>
        <end position="101"/>
    </location>
</feature>
<gene>
    <name evidence="2" type="ORF">BN1723_015043</name>
</gene>
<evidence type="ECO:0000313" key="3">
    <source>
        <dbReference type="Proteomes" id="UP000045706"/>
    </source>
</evidence>
<feature type="compositionally biased region" description="Low complexity" evidence="1">
    <location>
        <begin position="15"/>
        <end position="47"/>
    </location>
</feature>
<name>A0A0G4MP27_VERLO</name>
<evidence type="ECO:0000313" key="2">
    <source>
        <dbReference type="EMBL" id="CRK35991.1"/>
    </source>
</evidence>
<proteinExistence type="predicted"/>
<dbReference type="Proteomes" id="UP000045706">
    <property type="component" value="Unassembled WGS sequence"/>
</dbReference>
<sequence>MAAISHSNRSSIRDQLPQSTSTSRSSTRVASRRSSLASPSAPSSPAVDPFSHEGQAASTSTGYRQIGHFSSPSTSKIQRSGGDCGKPQPPPYNNKPVCDGPHCENDGNKPACYGPACEASATLPHVPYPTGDHVEVNGAASLQQGLLCAGMAIAAVATVFGAAGW</sequence>
<organism evidence="2 3">
    <name type="scientific">Verticillium longisporum</name>
    <name type="common">Verticillium dahliae var. longisporum</name>
    <dbReference type="NCBI Taxonomy" id="100787"/>
    <lineage>
        <taxon>Eukaryota</taxon>
        <taxon>Fungi</taxon>
        <taxon>Dikarya</taxon>
        <taxon>Ascomycota</taxon>
        <taxon>Pezizomycotina</taxon>
        <taxon>Sordariomycetes</taxon>
        <taxon>Hypocreomycetidae</taxon>
        <taxon>Glomerellales</taxon>
        <taxon>Plectosphaerellaceae</taxon>
        <taxon>Verticillium</taxon>
    </lineage>
</organism>
<feature type="non-terminal residue" evidence="2">
    <location>
        <position position="165"/>
    </location>
</feature>
<protein>
    <submittedName>
        <fullName evidence="2">Uncharacterized protein</fullName>
    </submittedName>
</protein>
<evidence type="ECO:0000256" key="1">
    <source>
        <dbReference type="SAM" id="MobiDB-lite"/>
    </source>
</evidence>
<dbReference type="EMBL" id="CVQI01028446">
    <property type="protein sequence ID" value="CRK35991.1"/>
    <property type="molecule type" value="Genomic_DNA"/>
</dbReference>
<reference evidence="3" key="1">
    <citation type="submission" date="2015-05" db="EMBL/GenBank/DDBJ databases">
        <authorList>
            <person name="Fogelqvist Johan"/>
        </authorList>
    </citation>
    <scope>NUCLEOTIDE SEQUENCE [LARGE SCALE GENOMIC DNA]</scope>
</reference>
<accession>A0A0G4MP27</accession>
<feature type="compositionally biased region" description="Polar residues" evidence="1">
    <location>
        <begin position="56"/>
        <end position="78"/>
    </location>
</feature>
<feature type="compositionally biased region" description="Polar residues" evidence="1">
    <location>
        <begin position="1"/>
        <end position="10"/>
    </location>
</feature>
<dbReference type="AlphaFoldDB" id="A0A0G4MP27"/>